<dbReference type="InterPro" id="IPR002509">
    <property type="entry name" value="NODB_dom"/>
</dbReference>
<dbReference type="GO" id="GO:0016020">
    <property type="term" value="C:membrane"/>
    <property type="evidence" value="ECO:0007669"/>
    <property type="project" value="TreeGrafter"/>
</dbReference>
<dbReference type="AlphaFoldDB" id="A0A2W5RVZ0"/>
<dbReference type="InterPro" id="IPR011330">
    <property type="entry name" value="Glyco_hydro/deAcase_b/a-brl"/>
</dbReference>
<keyword evidence="1" id="KW-0479">Metal-binding</keyword>
<sequence length="386" mass="42467">MLERGSIAGLRLPERTLCLTYDDGPGPDSSAIGAFLAERGVRATFFVVGKYAEQCPEVLAGLHAAGHIIGNHTYDHPDMPYYVAAGGDVREQIIRTDGLIRRYSRDGRVFLRATYGKWSPEVANELNIDLRSSLGHVGPVYWEVPGIDCHCWRLGQSVQEAEQQYLAEIERHGGGIVVMHDSVADMDVVAQGSRTLDLTRALVPRLQGMGYRFIGLDEIDDSRLTAALDDSFALRSPTGAWLAGADAPGEALRWARGPESAALQLRLEDHGLGRIALRSPSGRYLTVDARQDDVVRLADGQGPAGLFHSVPLRDGQLMLRSYNGNYLAGERGDGTPVRANAPFMRQAWALRYQPRLGAYERPVSLGDRLRRLQRGARFIRSKLLPA</sequence>
<dbReference type="PANTHER" id="PTHR10587">
    <property type="entry name" value="GLYCOSYL TRANSFERASE-RELATED"/>
    <property type="match status" value="1"/>
</dbReference>
<feature type="domain" description="NodB homology" evidence="3">
    <location>
        <begin position="15"/>
        <end position="214"/>
    </location>
</feature>
<protein>
    <recommendedName>
        <fullName evidence="3">NodB homology domain-containing protein</fullName>
    </recommendedName>
</protein>
<organism evidence="4 5">
    <name type="scientific">Variovorax paradoxus</name>
    <dbReference type="NCBI Taxonomy" id="34073"/>
    <lineage>
        <taxon>Bacteria</taxon>
        <taxon>Pseudomonadati</taxon>
        <taxon>Pseudomonadota</taxon>
        <taxon>Betaproteobacteria</taxon>
        <taxon>Burkholderiales</taxon>
        <taxon>Comamonadaceae</taxon>
        <taxon>Variovorax</taxon>
    </lineage>
</organism>
<evidence type="ECO:0000256" key="2">
    <source>
        <dbReference type="ARBA" id="ARBA00022801"/>
    </source>
</evidence>
<gene>
    <name evidence="4" type="ORF">DI563_11545</name>
</gene>
<dbReference type="Pfam" id="PF01522">
    <property type="entry name" value="Polysacc_deac_1"/>
    <property type="match status" value="1"/>
</dbReference>
<evidence type="ECO:0000259" key="3">
    <source>
        <dbReference type="PROSITE" id="PS51677"/>
    </source>
</evidence>
<evidence type="ECO:0000313" key="4">
    <source>
        <dbReference type="EMBL" id="PZQ74717.1"/>
    </source>
</evidence>
<dbReference type="GO" id="GO:0046872">
    <property type="term" value="F:metal ion binding"/>
    <property type="evidence" value="ECO:0007669"/>
    <property type="project" value="UniProtKB-KW"/>
</dbReference>
<comment type="caution">
    <text evidence="4">The sequence shown here is derived from an EMBL/GenBank/DDBJ whole genome shotgun (WGS) entry which is preliminary data.</text>
</comment>
<dbReference type="SUPFAM" id="SSF50405">
    <property type="entry name" value="Actin-crosslinking proteins"/>
    <property type="match status" value="1"/>
</dbReference>
<evidence type="ECO:0000313" key="5">
    <source>
        <dbReference type="Proteomes" id="UP000249135"/>
    </source>
</evidence>
<dbReference type="GO" id="GO:0016810">
    <property type="term" value="F:hydrolase activity, acting on carbon-nitrogen (but not peptide) bonds"/>
    <property type="evidence" value="ECO:0007669"/>
    <property type="project" value="InterPro"/>
</dbReference>
<dbReference type="PROSITE" id="PS51677">
    <property type="entry name" value="NODB"/>
    <property type="match status" value="1"/>
</dbReference>
<keyword evidence="2" id="KW-0378">Hydrolase</keyword>
<proteinExistence type="predicted"/>
<dbReference type="SUPFAM" id="SSF88713">
    <property type="entry name" value="Glycoside hydrolase/deacetylase"/>
    <property type="match status" value="1"/>
</dbReference>
<evidence type="ECO:0000256" key="1">
    <source>
        <dbReference type="ARBA" id="ARBA00022723"/>
    </source>
</evidence>
<dbReference type="EMBL" id="QFPP01000117">
    <property type="protein sequence ID" value="PZQ74717.1"/>
    <property type="molecule type" value="Genomic_DNA"/>
</dbReference>
<dbReference type="Proteomes" id="UP000249135">
    <property type="component" value="Unassembled WGS sequence"/>
</dbReference>
<dbReference type="CDD" id="cd10917">
    <property type="entry name" value="CE4_NodB_like_6s_7s"/>
    <property type="match status" value="1"/>
</dbReference>
<accession>A0A2W5RVZ0</accession>
<dbReference type="InterPro" id="IPR008999">
    <property type="entry name" value="Actin-crosslinking"/>
</dbReference>
<reference evidence="4 5" key="1">
    <citation type="submission" date="2017-08" db="EMBL/GenBank/DDBJ databases">
        <title>Infants hospitalized years apart are colonized by the same room-sourced microbial strains.</title>
        <authorList>
            <person name="Brooks B."/>
            <person name="Olm M.R."/>
            <person name="Firek B.A."/>
            <person name="Baker R."/>
            <person name="Thomas B.C."/>
            <person name="Morowitz M.J."/>
            <person name="Banfield J.F."/>
        </authorList>
    </citation>
    <scope>NUCLEOTIDE SEQUENCE [LARGE SCALE GENOMIC DNA]</scope>
    <source>
        <strain evidence="4">S2_005_003_R2_41</strain>
    </source>
</reference>
<dbReference type="InterPro" id="IPR050248">
    <property type="entry name" value="Polysacc_deacetylase_ArnD"/>
</dbReference>
<dbReference type="CDD" id="cd00257">
    <property type="entry name" value="beta-trefoil_FSCN-like"/>
    <property type="match status" value="1"/>
</dbReference>
<dbReference type="Gene3D" id="2.80.10.50">
    <property type="match status" value="1"/>
</dbReference>
<dbReference type="Gene3D" id="3.20.20.370">
    <property type="entry name" value="Glycoside hydrolase/deacetylase"/>
    <property type="match status" value="1"/>
</dbReference>
<name>A0A2W5RVZ0_VARPD</name>
<dbReference type="GO" id="GO:0005975">
    <property type="term" value="P:carbohydrate metabolic process"/>
    <property type="evidence" value="ECO:0007669"/>
    <property type="project" value="InterPro"/>
</dbReference>
<dbReference type="PANTHER" id="PTHR10587:SF133">
    <property type="entry name" value="CHITIN DEACETYLASE 1-RELATED"/>
    <property type="match status" value="1"/>
</dbReference>